<protein>
    <submittedName>
        <fullName evidence="9">Iron complex transport system permease protein</fullName>
    </submittedName>
</protein>
<dbReference type="Pfam" id="PF01032">
    <property type="entry name" value="FecCD"/>
    <property type="match status" value="1"/>
</dbReference>
<keyword evidence="10" id="KW-1185">Reference proteome</keyword>
<comment type="caution">
    <text evidence="9">The sequence shown here is derived from an EMBL/GenBank/DDBJ whole genome shotgun (WGS) entry which is preliminary data.</text>
</comment>
<keyword evidence="7 8" id="KW-0472">Membrane</keyword>
<reference evidence="9 10" key="1">
    <citation type="submission" date="2024-06" db="EMBL/GenBank/DDBJ databases">
        <title>Genomic Encyclopedia of Type Strains, Phase IV (KMG-IV): sequencing the most valuable type-strain genomes for metagenomic binning, comparative biology and taxonomic classification.</title>
        <authorList>
            <person name="Goeker M."/>
        </authorList>
    </citation>
    <scope>NUCLEOTIDE SEQUENCE [LARGE SCALE GENOMIC DNA]</scope>
    <source>
        <strain evidence="9 10">DSM 28303</strain>
    </source>
</reference>
<feature type="transmembrane region" description="Helical" evidence="8">
    <location>
        <begin position="229"/>
        <end position="250"/>
    </location>
</feature>
<sequence>MNKMTNSSQKRILLLMTLVILGIVLYYAPISQVLTPYALKARTQKLVAYLLVAVGVGFSSISFQTITGNRLLTPGILGLESFYVLLQTLLYWFSWRLFGQLTLHPILSFLALIAIQSGLFLLLQPAFTYLSKQGVLLLLLVCMSLGTLFRSLSTFLQVTMDPNEYDQLQARLFPSFQRANMAILSISAIILILVLVLIWKKAAILDVWHLGRDNAVLLGIDVQREERSLLCLIVLIVAVLTALVGPLTYIGFLISNISYQISRTYRHQELFILSSLIGFLVLLVGQFIVERLFGYRLNISMVIELLGGLLFFYLIFREKKSL</sequence>
<name>A0ABV2FGT2_9STRE</name>
<proteinExistence type="inferred from homology"/>
<dbReference type="SUPFAM" id="SSF81345">
    <property type="entry name" value="ABC transporter involved in vitamin B12 uptake, BtuC"/>
    <property type="match status" value="1"/>
</dbReference>
<evidence type="ECO:0000256" key="2">
    <source>
        <dbReference type="ARBA" id="ARBA00007935"/>
    </source>
</evidence>
<keyword evidence="3" id="KW-0813">Transport</keyword>
<organism evidence="9 10">
    <name type="scientific">Streptococcus rupicaprae</name>
    <dbReference type="NCBI Taxonomy" id="759619"/>
    <lineage>
        <taxon>Bacteria</taxon>
        <taxon>Bacillati</taxon>
        <taxon>Bacillota</taxon>
        <taxon>Bacilli</taxon>
        <taxon>Lactobacillales</taxon>
        <taxon>Streptococcaceae</taxon>
        <taxon>Streptococcus</taxon>
    </lineage>
</organism>
<evidence type="ECO:0000256" key="7">
    <source>
        <dbReference type="ARBA" id="ARBA00023136"/>
    </source>
</evidence>
<keyword evidence="5 8" id="KW-0812">Transmembrane</keyword>
<keyword evidence="4" id="KW-1003">Cell membrane</keyword>
<feature type="transmembrane region" description="Helical" evidence="8">
    <location>
        <begin position="296"/>
        <end position="316"/>
    </location>
</feature>
<feature type="transmembrane region" description="Helical" evidence="8">
    <location>
        <begin position="75"/>
        <end position="94"/>
    </location>
</feature>
<feature type="transmembrane region" description="Helical" evidence="8">
    <location>
        <begin position="12"/>
        <end position="34"/>
    </location>
</feature>
<dbReference type="RefSeq" id="WP_354364630.1">
    <property type="nucleotide sequence ID" value="NZ_JBEPLO010000007.1"/>
</dbReference>
<gene>
    <name evidence="9" type="ORF">ABID29_000867</name>
</gene>
<feature type="transmembrane region" description="Helical" evidence="8">
    <location>
        <begin position="46"/>
        <end position="63"/>
    </location>
</feature>
<dbReference type="EMBL" id="JBEPLO010000007">
    <property type="protein sequence ID" value="MET3557757.1"/>
    <property type="molecule type" value="Genomic_DNA"/>
</dbReference>
<evidence type="ECO:0000256" key="4">
    <source>
        <dbReference type="ARBA" id="ARBA00022475"/>
    </source>
</evidence>
<feature type="transmembrane region" description="Helical" evidence="8">
    <location>
        <begin position="270"/>
        <end position="289"/>
    </location>
</feature>
<evidence type="ECO:0000313" key="9">
    <source>
        <dbReference type="EMBL" id="MET3557757.1"/>
    </source>
</evidence>
<dbReference type="Gene3D" id="1.10.3470.10">
    <property type="entry name" value="ABC transporter involved in vitamin B12 uptake, BtuC"/>
    <property type="match status" value="1"/>
</dbReference>
<evidence type="ECO:0000256" key="1">
    <source>
        <dbReference type="ARBA" id="ARBA00004651"/>
    </source>
</evidence>
<dbReference type="PANTHER" id="PTHR30472">
    <property type="entry name" value="FERRIC ENTEROBACTIN TRANSPORT SYSTEM PERMEASE PROTEIN"/>
    <property type="match status" value="1"/>
</dbReference>
<comment type="similarity">
    <text evidence="2">Belongs to the binding-protein-dependent transport system permease family. FecCD subfamily.</text>
</comment>
<feature type="transmembrane region" description="Helical" evidence="8">
    <location>
        <begin position="106"/>
        <end position="123"/>
    </location>
</feature>
<evidence type="ECO:0000313" key="10">
    <source>
        <dbReference type="Proteomes" id="UP001549122"/>
    </source>
</evidence>
<keyword evidence="6 8" id="KW-1133">Transmembrane helix</keyword>
<dbReference type="Proteomes" id="UP001549122">
    <property type="component" value="Unassembled WGS sequence"/>
</dbReference>
<feature type="transmembrane region" description="Helical" evidence="8">
    <location>
        <begin position="179"/>
        <end position="199"/>
    </location>
</feature>
<feature type="transmembrane region" description="Helical" evidence="8">
    <location>
        <begin position="135"/>
        <end position="159"/>
    </location>
</feature>
<dbReference type="InterPro" id="IPR037294">
    <property type="entry name" value="ABC_BtuC-like"/>
</dbReference>
<dbReference type="PANTHER" id="PTHR30472:SF19">
    <property type="entry name" value="PETROBACTIN IMPORT SYSTEM PERMEASE PROTEIN YCLO"/>
    <property type="match status" value="1"/>
</dbReference>
<comment type="subcellular location">
    <subcellularLocation>
        <location evidence="1">Cell membrane</location>
        <topology evidence="1">Multi-pass membrane protein</topology>
    </subcellularLocation>
</comment>
<accession>A0ABV2FGT2</accession>
<evidence type="ECO:0000256" key="8">
    <source>
        <dbReference type="SAM" id="Phobius"/>
    </source>
</evidence>
<evidence type="ECO:0000256" key="6">
    <source>
        <dbReference type="ARBA" id="ARBA00022989"/>
    </source>
</evidence>
<dbReference type="InterPro" id="IPR000522">
    <property type="entry name" value="ABC_transptr_permease_BtuC"/>
</dbReference>
<evidence type="ECO:0000256" key="5">
    <source>
        <dbReference type="ARBA" id="ARBA00022692"/>
    </source>
</evidence>
<evidence type="ECO:0000256" key="3">
    <source>
        <dbReference type="ARBA" id="ARBA00022448"/>
    </source>
</evidence>